<dbReference type="Proteomes" id="UP001154282">
    <property type="component" value="Unassembled WGS sequence"/>
</dbReference>
<feature type="compositionally biased region" description="Polar residues" evidence="1">
    <location>
        <begin position="1"/>
        <end position="11"/>
    </location>
</feature>
<evidence type="ECO:0000313" key="3">
    <source>
        <dbReference type="EMBL" id="CAI0390141.1"/>
    </source>
</evidence>
<protein>
    <recommendedName>
        <fullName evidence="2">F-box domain-containing protein</fullName>
    </recommendedName>
</protein>
<name>A0AAV0HXW6_9ROSI</name>
<feature type="region of interest" description="Disordered" evidence="1">
    <location>
        <begin position="1"/>
        <end position="20"/>
    </location>
</feature>
<dbReference type="EMBL" id="CAMGYJ010000003">
    <property type="protein sequence ID" value="CAI0390141.1"/>
    <property type="molecule type" value="Genomic_DNA"/>
</dbReference>
<dbReference type="PANTHER" id="PTHR31672:SF13">
    <property type="entry name" value="F-BOX PROTEIN CPR30-LIKE"/>
    <property type="match status" value="1"/>
</dbReference>
<sequence>MVSITKRTNTAAKDKGPTRKRRRVPNELELAVLGGDELPFDVVIDILSRLPVKTLIRFKSVCNDWAAMITNNPHFVSMHLKNYTIHSLLCTYSSPSWYTHRSISLCPEPKPGQRRLIHQGKQVAEDVICGGGESGLFLLGNPYTPHPNYRLWSPATRKIKLLPEPPLAPPISYPLGPKSKSPVYARHFCDYCGVGKDLVANDVKVVLIRKYICQQDANGYKIVASSAFPTPVFVYTLRSNC</sequence>
<dbReference type="Pfam" id="PF00646">
    <property type="entry name" value="F-box"/>
    <property type="match status" value="1"/>
</dbReference>
<feature type="domain" description="F-box" evidence="2">
    <location>
        <begin position="32"/>
        <end position="78"/>
    </location>
</feature>
<evidence type="ECO:0000259" key="2">
    <source>
        <dbReference type="PROSITE" id="PS50181"/>
    </source>
</evidence>
<dbReference type="PROSITE" id="PS50181">
    <property type="entry name" value="FBOX"/>
    <property type="match status" value="1"/>
</dbReference>
<dbReference type="InterPro" id="IPR001810">
    <property type="entry name" value="F-box_dom"/>
</dbReference>
<dbReference type="CDD" id="cd22157">
    <property type="entry name" value="F-box_AtFBW1-like"/>
    <property type="match status" value="1"/>
</dbReference>
<reference evidence="3" key="1">
    <citation type="submission" date="2022-08" db="EMBL/GenBank/DDBJ databases">
        <authorList>
            <person name="Gutierrez-Valencia J."/>
        </authorList>
    </citation>
    <scope>NUCLEOTIDE SEQUENCE</scope>
</reference>
<dbReference type="InterPro" id="IPR050796">
    <property type="entry name" value="SCF_F-box_component"/>
</dbReference>
<dbReference type="SUPFAM" id="SSF81383">
    <property type="entry name" value="F-box domain"/>
    <property type="match status" value="1"/>
</dbReference>
<dbReference type="PANTHER" id="PTHR31672">
    <property type="entry name" value="BNACNNG10540D PROTEIN"/>
    <property type="match status" value="1"/>
</dbReference>
<dbReference type="SMART" id="SM00256">
    <property type="entry name" value="FBOX"/>
    <property type="match status" value="1"/>
</dbReference>
<comment type="caution">
    <text evidence="3">The sequence shown here is derived from an EMBL/GenBank/DDBJ whole genome shotgun (WGS) entry which is preliminary data.</text>
</comment>
<keyword evidence="4" id="KW-1185">Reference proteome</keyword>
<organism evidence="3 4">
    <name type="scientific">Linum tenue</name>
    <dbReference type="NCBI Taxonomy" id="586396"/>
    <lineage>
        <taxon>Eukaryota</taxon>
        <taxon>Viridiplantae</taxon>
        <taxon>Streptophyta</taxon>
        <taxon>Embryophyta</taxon>
        <taxon>Tracheophyta</taxon>
        <taxon>Spermatophyta</taxon>
        <taxon>Magnoliopsida</taxon>
        <taxon>eudicotyledons</taxon>
        <taxon>Gunneridae</taxon>
        <taxon>Pentapetalae</taxon>
        <taxon>rosids</taxon>
        <taxon>fabids</taxon>
        <taxon>Malpighiales</taxon>
        <taxon>Linaceae</taxon>
        <taxon>Linum</taxon>
    </lineage>
</organism>
<dbReference type="Gene3D" id="1.20.1280.50">
    <property type="match status" value="1"/>
</dbReference>
<dbReference type="InterPro" id="IPR036047">
    <property type="entry name" value="F-box-like_dom_sf"/>
</dbReference>
<accession>A0AAV0HXW6</accession>
<gene>
    <name evidence="3" type="ORF">LITE_LOCUS6618</name>
</gene>
<evidence type="ECO:0000256" key="1">
    <source>
        <dbReference type="SAM" id="MobiDB-lite"/>
    </source>
</evidence>
<dbReference type="AlphaFoldDB" id="A0AAV0HXW6"/>
<evidence type="ECO:0000313" key="4">
    <source>
        <dbReference type="Proteomes" id="UP001154282"/>
    </source>
</evidence>
<proteinExistence type="predicted"/>